<name>A0A3B7MQS2_9BACT</name>
<dbReference type="KEGG" id="pseg:D3H65_08145"/>
<dbReference type="EMBL" id="CP032157">
    <property type="protein sequence ID" value="AXY73955.1"/>
    <property type="molecule type" value="Genomic_DNA"/>
</dbReference>
<keyword evidence="3" id="KW-1185">Reference proteome</keyword>
<keyword evidence="1" id="KW-1133">Transmembrane helix</keyword>
<protein>
    <submittedName>
        <fullName evidence="2">Uncharacterized protein</fullName>
    </submittedName>
</protein>
<gene>
    <name evidence="2" type="ORF">D3H65_08145</name>
</gene>
<keyword evidence="1" id="KW-0472">Membrane</keyword>
<evidence type="ECO:0000256" key="1">
    <source>
        <dbReference type="SAM" id="Phobius"/>
    </source>
</evidence>
<evidence type="ECO:0000313" key="2">
    <source>
        <dbReference type="EMBL" id="AXY73955.1"/>
    </source>
</evidence>
<evidence type="ECO:0000313" key="3">
    <source>
        <dbReference type="Proteomes" id="UP000263900"/>
    </source>
</evidence>
<reference evidence="2 3" key="1">
    <citation type="submission" date="2018-09" db="EMBL/GenBank/DDBJ databases">
        <title>Genome sequencing of strain 6GH32-13.</title>
        <authorList>
            <person name="Weon H.-Y."/>
            <person name="Heo J."/>
            <person name="Kwon S.-W."/>
        </authorList>
    </citation>
    <scope>NUCLEOTIDE SEQUENCE [LARGE SCALE GENOMIC DNA]</scope>
    <source>
        <strain evidence="2 3">5GH32-13</strain>
    </source>
</reference>
<proteinExistence type="predicted"/>
<keyword evidence="1" id="KW-0812">Transmembrane</keyword>
<dbReference type="AlphaFoldDB" id="A0A3B7MQS2"/>
<dbReference type="Proteomes" id="UP000263900">
    <property type="component" value="Chromosome"/>
</dbReference>
<sequence length="67" mass="7762">MKNRDKNKGIHTYYQYPLRGILNKTVKKMMQLAESSQKSGTHKGKFTYNIFLILLLMRAIGSQTITL</sequence>
<organism evidence="2 3">
    <name type="scientific">Paraflavitalea soli</name>
    <dbReference type="NCBI Taxonomy" id="2315862"/>
    <lineage>
        <taxon>Bacteria</taxon>
        <taxon>Pseudomonadati</taxon>
        <taxon>Bacteroidota</taxon>
        <taxon>Chitinophagia</taxon>
        <taxon>Chitinophagales</taxon>
        <taxon>Chitinophagaceae</taxon>
        <taxon>Paraflavitalea</taxon>
    </lineage>
</organism>
<feature type="transmembrane region" description="Helical" evidence="1">
    <location>
        <begin position="46"/>
        <end position="65"/>
    </location>
</feature>
<accession>A0A3B7MQS2</accession>